<feature type="domain" description="Helix-hairpin-helix DNA-binding motif class 1" evidence="5">
    <location>
        <begin position="74"/>
        <end position="93"/>
    </location>
</feature>
<sequence length="197" mass="21567">MIGYLTGKIISKKPTQVLLDVHGVGYVVNITISTFENLPDNNTEQVSLYTYLNVKEDAMTLFGFFTISEKEMFELLISVNGVGPKSAQSILSGIQIEDLRSALKTGDLSRIIAIPGIGRKTGQRLLIELRDKVESLGDNLPDISDASYSLRTDAVNALITLGYNQKAAEKTIRTFLSSDTNTSIEELVKKAISHLGK</sequence>
<dbReference type="Gene3D" id="1.10.8.10">
    <property type="entry name" value="DNA helicase RuvA subunit, C-terminal domain"/>
    <property type="match status" value="1"/>
</dbReference>
<dbReference type="GO" id="GO:0009379">
    <property type="term" value="C:Holliday junction helicase complex"/>
    <property type="evidence" value="ECO:0007669"/>
    <property type="project" value="InterPro"/>
</dbReference>
<dbReference type="GO" id="GO:0003677">
    <property type="term" value="F:DNA binding"/>
    <property type="evidence" value="ECO:0007669"/>
    <property type="project" value="UniProtKB-KW"/>
</dbReference>
<name>A0A3B1BTM7_9ZZZZ</name>
<dbReference type="EC" id="3.6.4.12" evidence="6"/>
<keyword evidence="1" id="KW-0963">Cytoplasm</keyword>
<evidence type="ECO:0000256" key="4">
    <source>
        <dbReference type="ARBA" id="ARBA00023204"/>
    </source>
</evidence>
<feature type="domain" description="Helix-hairpin-helix DNA-binding motif class 1" evidence="5">
    <location>
        <begin position="109"/>
        <end position="128"/>
    </location>
</feature>
<dbReference type="InterPro" id="IPR011114">
    <property type="entry name" value="RuvA_C"/>
</dbReference>
<evidence type="ECO:0000256" key="2">
    <source>
        <dbReference type="ARBA" id="ARBA00022763"/>
    </source>
</evidence>
<keyword evidence="6" id="KW-0378">Hydrolase</keyword>
<dbReference type="Gene3D" id="1.10.150.20">
    <property type="entry name" value="5' to 3' exonuclease, C-terminal subdomain"/>
    <property type="match status" value="1"/>
</dbReference>
<dbReference type="Pfam" id="PF01330">
    <property type="entry name" value="RuvA_N"/>
    <property type="match status" value="1"/>
</dbReference>
<dbReference type="SUPFAM" id="SSF46929">
    <property type="entry name" value="DNA helicase RuvA subunit, C-terminal domain"/>
    <property type="match status" value="1"/>
</dbReference>
<evidence type="ECO:0000259" key="5">
    <source>
        <dbReference type="SMART" id="SM00278"/>
    </source>
</evidence>
<dbReference type="GO" id="GO:0006310">
    <property type="term" value="P:DNA recombination"/>
    <property type="evidence" value="ECO:0007669"/>
    <property type="project" value="InterPro"/>
</dbReference>
<dbReference type="InterPro" id="IPR012340">
    <property type="entry name" value="NA-bd_OB-fold"/>
</dbReference>
<dbReference type="GO" id="GO:0005524">
    <property type="term" value="F:ATP binding"/>
    <property type="evidence" value="ECO:0007669"/>
    <property type="project" value="InterPro"/>
</dbReference>
<dbReference type="Pfam" id="PF14520">
    <property type="entry name" value="HHH_5"/>
    <property type="match status" value="1"/>
</dbReference>
<dbReference type="InterPro" id="IPR000085">
    <property type="entry name" value="RuvA"/>
</dbReference>
<dbReference type="Gene3D" id="2.40.50.140">
    <property type="entry name" value="Nucleic acid-binding proteins"/>
    <property type="match status" value="1"/>
</dbReference>
<dbReference type="InterPro" id="IPR010994">
    <property type="entry name" value="RuvA_2-like"/>
</dbReference>
<dbReference type="InterPro" id="IPR003583">
    <property type="entry name" value="Hlx-hairpin-Hlx_DNA-bd_motif"/>
</dbReference>
<dbReference type="InterPro" id="IPR013849">
    <property type="entry name" value="DNA_helicase_Holl-junc_RuvA_I"/>
</dbReference>
<dbReference type="SUPFAM" id="SSF47781">
    <property type="entry name" value="RuvA domain 2-like"/>
    <property type="match status" value="1"/>
</dbReference>
<dbReference type="SUPFAM" id="SSF50249">
    <property type="entry name" value="Nucleic acid-binding proteins"/>
    <property type="match status" value="1"/>
</dbReference>
<dbReference type="Pfam" id="PF07499">
    <property type="entry name" value="RuvA_C"/>
    <property type="match status" value="1"/>
</dbReference>
<dbReference type="GO" id="GO:0006281">
    <property type="term" value="P:DNA repair"/>
    <property type="evidence" value="ECO:0007669"/>
    <property type="project" value="UniProtKB-KW"/>
</dbReference>
<dbReference type="SMART" id="SM00278">
    <property type="entry name" value="HhH1"/>
    <property type="match status" value="2"/>
</dbReference>
<dbReference type="NCBIfam" id="TIGR00084">
    <property type="entry name" value="ruvA"/>
    <property type="match status" value="1"/>
</dbReference>
<keyword evidence="6" id="KW-0347">Helicase</keyword>
<dbReference type="EMBL" id="UOGD01000008">
    <property type="protein sequence ID" value="VAX15204.1"/>
    <property type="molecule type" value="Genomic_DNA"/>
</dbReference>
<evidence type="ECO:0000256" key="1">
    <source>
        <dbReference type="ARBA" id="ARBA00022490"/>
    </source>
</evidence>
<protein>
    <submittedName>
        <fullName evidence="6">Holliday junction ATP-dependent DNA helicase RuvA</fullName>
        <ecNumber evidence="6">3.6.4.12</ecNumber>
    </submittedName>
</protein>
<dbReference type="GO" id="GO:0009378">
    <property type="term" value="F:four-way junction helicase activity"/>
    <property type="evidence" value="ECO:0007669"/>
    <property type="project" value="InterPro"/>
</dbReference>
<keyword evidence="4" id="KW-0234">DNA repair</keyword>
<keyword evidence="6" id="KW-0067">ATP-binding</keyword>
<reference evidence="6" key="1">
    <citation type="submission" date="2018-06" db="EMBL/GenBank/DDBJ databases">
        <authorList>
            <person name="Zhirakovskaya E."/>
        </authorList>
    </citation>
    <scope>NUCLEOTIDE SEQUENCE</scope>
</reference>
<dbReference type="GO" id="GO:0016787">
    <property type="term" value="F:hydrolase activity"/>
    <property type="evidence" value="ECO:0007669"/>
    <property type="project" value="UniProtKB-KW"/>
</dbReference>
<dbReference type="CDD" id="cd14332">
    <property type="entry name" value="UBA_RuvA_C"/>
    <property type="match status" value="1"/>
</dbReference>
<keyword evidence="6" id="KW-0547">Nucleotide-binding</keyword>
<dbReference type="InterPro" id="IPR036267">
    <property type="entry name" value="RuvA_C_sf"/>
</dbReference>
<proteinExistence type="inferred from homology"/>
<keyword evidence="2" id="KW-0227">DNA damage</keyword>
<evidence type="ECO:0000256" key="3">
    <source>
        <dbReference type="ARBA" id="ARBA00023125"/>
    </source>
</evidence>
<evidence type="ECO:0000313" key="6">
    <source>
        <dbReference type="EMBL" id="VAX15204.1"/>
    </source>
</evidence>
<organism evidence="6">
    <name type="scientific">hydrothermal vent metagenome</name>
    <dbReference type="NCBI Taxonomy" id="652676"/>
    <lineage>
        <taxon>unclassified sequences</taxon>
        <taxon>metagenomes</taxon>
        <taxon>ecological metagenomes</taxon>
    </lineage>
</organism>
<dbReference type="HAMAP" id="MF_00031">
    <property type="entry name" value="DNA_HJ_migration_RuvA"/>
    <property type="match status" value="1"/>
</dbReference>
<gene>
    <name evidence="6" type="ORF">MNBD_IGNAVI01-2316</name>
</gene>
<dbReference type="AlphaFoldDB" id="A0A3B1BTM7"/>
<accession>A0A3B1BTM7</accession>
<keyword evidence="3" id="KW-0238">DNA-binding</keyword>